<dbReference type="PANTHER" id="PTHR10366">
    <property type="entry name" value="NAD DEPENDENT EPIMERASE/DEHYDRATASE"/>
    <property type="match status" value="1"/>
</dbReference>
<evidence type="ECO:0000256" key="1">
    <source>
        <dbReference type="ARBA" id="ARBA00023002"/>
    </source>
</evidence>
<feature type="transmembrane region" description="Helical" evidence="3">
    <location>
        <begin position="6"/>
        <end position="25"/>
    </location>
</feature>
<dbReference type="AlphaFoldDB" id="A0A2N3MZB8"/>
<organism evidence="5 6">
    <name type="scientific">Lomentospora prolificans</name>
    <dbReference type="NCBI Taxonomy" id="41688"/>
    <lineage>
        <taxon>Eukaryota</taxon>
        <taxon>Fungi</taxon>
        <taxon>Dikarya</taxon>
        <taxon>Ascomycota</taxon>
        <taxon>Pezizomycotina</taxon>
        <taxon>Sordariomycetes</taxon>
        <taxon>Hypocreomycetidae</taxon>
        <taxon>Microascales</taxon>
        <taxon>Microascaceae</taxon>
        <taxon>Lomentospora</taxon>
    </lineage>
</organism>
<feature type="domain" description="3-beta hydroxysteroid dehydrogenase/isomerase" evidence="4">
    <location>
        <begin position="78"/>
        <end position="355"/>
    </location>
</feature>
<keyword evidence="3" id="KW-1133">Transmembrane helix</keyword>
<dbReference type="InterPro" id="IPR050425">
    <property type="entry name" value="NAD(P)_dehydrat-like"/>
</dbReference>
<comment type="similarity">
    <text evidence="2">Belongs to the NAD(P)-dependent epimerase/dehydratase family. Dihydroflavonol-4-reductase subfamily.</text>
</comment>
<name>A0A2N3MZB8_9PEZI</name>
<keyword evidence="1" id="KW-0560">Oxidoreductase</keyword>
<dbReference type="GO" id="GO:0005783">
    <property type="term" value="C:endoplasmic reticulum"/>
    <property type="evidence" value="ECO:0007669"/>
    <property type="project" value="TreeGrafter"/>
</dbReference>
<dbReference type="InterPro" id="IPR036291">
    <property type="entry name" value="NAD(P)-bd_dom_sf"/>
</dbReference>
<dbReference type="InterPro" id="IPR002225">
    <property type="entry name" value="3Beta_OHSteriod_DH/Estase"/>
</dbReference>
<dbReference type="Gene3D" id="3.40.50.720">
    <property type="entry name" value="NAD(P)-binding Rossmann-like Domain"/>
    <property type="match status" value="1"/>
</dbReference>
<evidence type="ECO:0000256" key="2">
    <source>
        <dbReference type="ARBA" id="ARBA00023445"/>
    </source>
</evidence>
<feature type="transmembrane region" description="Helical" evidence="3">
    <location>
        <begin position="77"/>
        <end position="96"/>
    </location>
</feature>
<evidence type="ECO:0000313" key="6">
    <source>
        <dbReference type="Proteomes" id="UP000233524"/>
    </source>
</evidence>
<keyword evidence="6" id="KW-1185">Reference proteome</keyword>
<dbReference type="Proteomes" id="UP000233524">
    <property type="component" value="Unassembled WGS sequence"/>
</dbReference>
<gene>
    <name evidence="5" type="ORF">jhhlp_008201</name>
</gene>
<accession>A0A2N3MZB8</accession>
<dbReference type="GO" id="GO:0000252">
    <property type="term" value="F:3-beta-hydroxysteroid dehydrogenase [NAD(P)+]/C4-decarboxylase activity"/>
    <property type="evidence" value="ECO:0007669"/>
    <property type="project" value="TreeGrafter"/>
</dbReference>
<dbReference type="STRING" id="41688.A0A2N3MZB8"/>
<dbReference type="GO" id="GO:0006696">
    <property type="term" value="P:ergosterol biosynthetic process"/>
    <property type="evidence" value="ECO:0007669"/>
    <property type="project" value="TreeGrafter"/>
</dbReference>
<evidence type="ECO:0000313" key="5">
    <source>
        <dbReference type="EMBL" id="PKS05526.1"/>
    </source>
</evidence>
<dbReference type="Pfam" id="PF01073">
    <property type="entry name" value="3Beta_HSD"/>
    <property type="match status" value="1"/>
</dbReference>
<dbReference type="PANTHER" id="PTHR10366:SF447">
    <property type="entry name" value="HYDROXYSTEROID DEHYDROGENASE_ISOMERASE FAMILY PROTEIN, PUTATIVE (AFU_ORTHOLOGUE AFUA_1G06450)-RELATED"/>
    <property type="match status" value="1"/>
</dbReference>
<evidence type="ECO:0000256" key="3">
    <source>
        <dbReference type="SAM" id="Phobius"/>
    </source>
</evidence>
<reference evidence="5 6" key="1">
    <citation type="journal article" date="2017" name="G3 (Bethesda)">
        <title>First Draft Genome Sequence of the Pathogenic Fungus Lomentospora prolificans (Formerly Scedosporium prolificans).</title>
        <authorList>
            <person name="Luo R."/>
            <person name="Zimin A."/>
            <person name="Workman R."/>
            <person name="Fan Y."/>
            <person name="Pertea G."/>
            <person name="Grossman N."/>
            <person name="Wear M.P."/>
            <person name="Jia B."/>
            <person name="Miller H."/>
            <person name="Casadevall A."/>
            <person name="Timp W."/>
            <person name="Zhang S.X."/>
            <person name="Salzberg S.L."/>
        </authorList>
    </citation>
    <scope>NUCLEOTIDE SEQUENCE [LARGE SCALE GENOMIC DNA]</scope>
    <source>
        <strain evidence="5 6">JHH-5317</strain>
    </source>
</reference>
<dbReference type="EMBL" id="NLAX01001585">
    <property type="protein sequence ID" value="PKS05526.1"/>
    <property type="molecule type" value="Genomic_DNA"/>
</dbReference>
<comment type="caution">
    <text evidence="5">The sequence shown here is derived from an EMBL/GenBank/DDBJ whole genome shotgun (WGS) entry which is preliminary data.</text>
</comment>
<protein>
    <recommendedName>
        <fullName evidence="4">3-beta hydroxysteroid dehydrogenase/isomerase domain-containing protein</fullName>
    </recommendedName>
</protein>
<keyword evidence="3" id="KW-0472">Membrane</keyword>
<dbReference type="SUPFAM" id="SSF51735">
    <property type="entry name" value="NAD(P)-binding Rossmann-fold domains"/>
    <property type="match status" value="1"/>
</dbReference>
<evidence type="ECO:0000259" key="4">
    <source>
        <dbReference type="Pfam" id="PF01073"/>
    </source>
</evidence>
<keyword evidence="3" id="KW-0812">Transmembrane</keyword>
<proteinExistence type="inferred from homology"/>
<sequence>MPIFTLTMLAKFVIAISIFLVAYLVRLNSLLKGVPQRVQELRDPGWTTEQLTKSYRELEDRSFDYSTHVPPRLNRRYIVTGGNGLVGGYIVLQLLARGTPPEHIRIIDIRAPERNDLKTGQAVHVDYIPTDIRSRASVDAAFDKPWPPSAVKLPLTVFHTAAVILASDRSKHLYGFPEAVNVRGTENVMKAAQRVGADIFSSTSSASISIHPVRPFVFFSKEPGHFWQVLDEQDFQKPLRPHQEFFGNYAASKAVAERIVCNANCASFRTGCIRPANGVYGNATDNTVGGPLSSTVFPTWVSHIVQSFVHGANVALAHLQHEEVLVSGAVSQSGRPFVVTDPNPPISYRDLYKAIATLSVHPFHPVTLQPVLMLLMSHLVEWYNLLPYRVPFLRRIIPELKGDVKHLQPALFSICTHLIGSDADARKPVAEGGLGYKGMVTTLEGMVMEIIEWNREHRKEQGGGARKSYTTSVSLAEKLRVMAPDFVAPSGNVAIRIADRAK</sequence>
<dbReference type="VEuPathDB" id="FungiDB:jhhlp_008201"/>
<dbReference type="OrthoDB" id="10058185at2759"/>
<dbReference type="InParanoid" id="A0A2N3MZB8"/>